<evidence type="ECO:0000313" key="2">
    <source>
        <dbReference type="EMBL" id="PSN68443.1"/>
    </source>
</evidence>
<dbReference type="Proteomes" id="UP000240883">
    <property type="component" value="Unassembled WGS sequence"/>
</dbReference>
<name>A0A2T2NSQ7_CORCC</name>
<reference evidence="2 3" key="1">
    <citation type="journal article" date="2018" name="Front. Microbiol.">
        <title>Genome-Wide Analysis of Corynespora cassiicola Leaf Fall Disease Putative Effectors.</title>
        <authorList>
            <person name="Lopez D."/>
            <person name="Ribeiro S."/>
            <person name="Label P."/>
            <person name="Fumanal B."/>
            <person name="Venisse J.S."/>
            <person name="Kohler A."/>
            <person name="de Oliveira R.R."/>
            <person name="Labutti K."/>
            <person name="Lipzen A."/>
            <person name="Lail K."/>
            <person name="Bauer D."/>
            <person name="Ohm R.A."/>
            <person name="Barry K.W."/>
            <person name="Spatafora J."/>
            <person name="Grigoriev I.V."/>
            <person name="Martin F.M."/>
            <person name="Pujade-Renaud V."/>
        </authorList>
    </citation>
    <scope>NUCLEOTIDE SEQUENCE [LARGE SCALE GENOMIC DNA]</scope>
    <source>
        <strain evidence="2 3">Philippines</strain>
    </source>
</reference>
<proteinExistence type="predicted"/>
<organism evidence="2 3">
    <name type="scientific">Corynespora cassiicola Philippines</name>
    <dbReference type="NCBI Taxonomy" id="1448308"/>
    <lineage>
        <taxon>Eukaryota</taxon>
        <taxon>Fungi</taxon>
        <taxon>Dikarya</taxon>
        <taxon>Ascomycota</taxon>
        <taxon>Pezizomycotina</taxon>
        <taxon>Dothideomycetes</taxon>
        <taxon>Pleosporomycetidae</taxon>
        <taxon>Pleosporales</taxon>
        <taxon>Corynesporascaceae</taxon>
        <taxon>Corynespora</taxon>
    </lineage>
</organism>
<evidence type="ECO:0000313" key="3">
    <source>
        <dbReference type="Proteomes" id="UP000240883"/>
    </source>
</evidence>
<dbReference type="EMBL" id="KZ678134">
    <property type="protein sequence ID" value="PSN68443.1"/>
    <property type="molecule type" value="Genomic_DNA"/>
</dbReference>
<dbReference type="AlphaFoldDB" id="A0A2T2NSQ7"/>
<sequence>MLDEPQSGKRWGTCALPCHHPASKQSIRTISSQYRAPRGAGPGLHSTVRAIRSTLSVGLRPVVFAWAPGRGNERARDGRDGMGWEWGGVVDPSSLVPYTTNPHTYVPFHVEPVPAVGRPRACACTVDWPRRNGASERALLLLLKTDGWAAAAVAPIDPMPGSQFTPKKFNDPCKKKTVPCARSRKSLLRAMAAAAIARASASTKAAKKRKARKRGEGNEHASRAGNRVRGMGNAPNATP</sequence>
<keyword evidence="3" id="KW-1185">Reference proteome</keyword>
<accession>A0A2T2NSQ7</accession>
<protein>
    <submittedName>
        <fullName evidence="2">Uncharacterized protein</fullName>
    </submittedName>
</protein>
<feature type="region of interest" description="Disordered" evidence="1">
    <location>
        <begin position="199"/>
        <end position="239"/>
    </location>
</feature>
<gene>
    <name evidence="2" type="ORF">BS50DRAFT_365180</name>
</gene>
<evidence type="ECO:0000256" key="1">
    <source>
        <dbReference type="SAM" id="MobiDB-lite"/>
    </source>
</evidence>